<dbReference type="PANTHER" id="PTHR48111:SF4">
    <property type="entry name" value="DNA-BINDING DUAL TRANSCRIPTIONAL REGULATOR OMPR"/>
    <property type="match status" value="1"/>
</dbReference>
<dbReference type="Pfam" id="PF00072">
    <property type="entry name" value="Response_reg"/>
    <property type="match status" value="1"/>
</dbReference>
<dbReference type="SMART" id="SM00862">
    <property type="entry name" value="Trans_reg_C"/>
    <property type="match status" value="1"/>
</dbReference>
<protein>
    <submittedName>
        <fullName evidence="10">Response regulator transcription factor</fullName>
    </submittedName>
</protein>
<dbReference type="Gene3D" id="1.10.10.10">
    <property type="entry name" value="Winged helix-like DNA-binding domain superfamily/Winged helix DNA-binding domain"/>
    <property type="match status" value="1"/>
</dbReference>
<dbReference type="SUPFAM" id="SSF46894">
    <property type="entry name" value="C-terminal effector domain of the bipartite response regulators"/>
    <property type="match status" value="1"/>
</dbReference>
<dbReference type="PROSITE" id="PS50110">
    <property type="entry name" value="RESPONSE_REGULATORY"/>
    <property type="match status" value="1"/>
</dbReference>
<dbReference type="PROSITE" id="PS51755">
    <property type="entry name" value="OMPR_PHOB"/>
    <property type="match status" value="1"/>
</dbReference>
<dbReference type="InterPro" id="IPR039420">
    <property type="entry name" value="WalR-like"/>
</dbReference>
<feature type="domain" description="Response regulatory" evidence="8">
    <location>
        <begin position="10"/>
        <end position="123"/>
    </location>
</feature>
<dbReference type="InterPro" id="IPR011006">
    <property type="entry name" value="CheY-like_superfamily"/>
</dbReference>
<evidence type="ECO:0000256" key="2">
    <source>
        <dbReference type="ARBA" id="ARBA00023015"/>
    </source>
</evidence>
<name>A0ABU4H5G8_9MICO</name>
<feature type="compositionally biased region" description="Low complexity" evidence="7">
    <location>
        <begin position="147"/>
        <end position="188"/>
    </location>
</feature>
<proteinExistence type="predicted"/>
<keyword evidence="11" id="KW-1185">Reference proteome</keyword>
<dbReference type="InterPro" id="IPR036388">
    <property type="entry name" value="WH-like_DNA-bd_sf"/>
</dbReference>
<evidence type="ECO:0000256" key="4">
    <source>
        <dbReference type="ARBA" id="ARBA00023163"/>
    </source>
</evidence>
<evidence type="ECO:0000256" key="3">
    <source>
        <dbReference type="ARBA" id="ARBA00023125"/>
    </source>
</evidence>
<feature type="region of interest" description="Disordered" evidence="7">
    <location>
        <begin position="128"/>
        <end position="194"/>
    </location>
</feature>
<keyword evidence="1 5" id="KW-0597">Phosphoprotein</keyword>
<evidence type="ECO:0000256" key="1">
    <source>
        <dbReference type="ARBA" id="ARBA00022553"/>
    </source>
</evidence>
<feature type="DNA-binding region" description="OmpR/PhoB-type" evidence="6">
    <location>
        <begin position="196"/>
        <end position="302"/>
    </location>
</feature>
<keyword evidence="3 6" id="KW-0238">DNA-binding</keyword>
<accession>A0ABU4H5G8</accession>
<reference evidence="10 11" key="1">
    <citation type="submission" date="2023-11" db="EMBL/GenBank/DDBJ databases">
        <title>Draft genome sequence of Microbacterium arthrosphaerae JCM 30492.</title>
        <authorList>
            <person name="Zhang G."/>
            <person name="Ding Y."/>
        </authorList>
    </citation>
    <scope>NUCLEOTIDE SEQUENCE [LARGE SCALE GENOMIC DNA]</scope>
    <source>
        <strain evidence="10 11">JCM 30492</strain>
    </source>
</reference>
<evidence type="ECO:0000256" key="5">
    <source>
        <dbReference type="PROSITE-ProRule" id="PRU00169"/>
    </source>
</evidence>
<feature type="domain" description="OmpR/PhoB-type" evidence="9">
    <location>
        <begin position="196"/>
        <end position="302"/>
    </location>
</feature>
<comment type="caution">
    <text evidence="10">The sequence shown here is derived from an EMBL/GenBank/DDBJ whole genome shotgun (WGS) entry which is preliminary data.</text>
</comment>
<dbReference type="EMBL" id="JAWQEV010000004">
    <property type="protein sequence ID" value="MDW4573914.1"/>
    <property type="molecule type" value="Genomic_DNA"/>
</dbReference>
<dbReference type="Proteomes" id="UP001283109">
    <property type="component" value="Unassembled WGS sequence"/>
</dbReference>
<evidence type="ECO:0000313" key="10">
    <source>
        <dbReference type="EMBL" id="MDW4573914.1"/>
    </source>
</evidence>
<evidence type="ECO:0000259" key="8">
    <source>
        <dbReference type="PROSITE" id="PS50110"/>
    </source>
</evidence>
<dbReference type="SMART" id="SM00448">
    <property type="entry name" value="REC"/>
    <property type="match status" value="1"/>
</dbReference>
<dbReference type="InterPro" id="IPR016032">
    <property type="entry name" value="Sig_transdc_resp-reg_C-effctor"/>
</dbReference>
<dbReference type="Pfam" id="PF00486">
    <property type="entry name" value="Trans_reg_C"/>
    <property type="match status" value="1"/>
</dbReference>
<dbReference type="PANTHER" id="PTHR48111">
    <property type="entry name" value="REGULATOR OF RPOS"/>
    <property type="match status" value="1"/>
</dbReference>
<dbReference type="InterPro" id="IPR001789">
    <property type="entry name" value="Sig_transdc_resp-reg_receiver"/>
</dbReference>
<dbReference type="Gene3D" id="6.10.250.690">
    <property type="match status" value="1"/>
</dbReference>
<evidence type="ECO:0000256" key="7">
    <source>
        <dbReference type="SAM" id="MobiDB-lite"/>
    </source>
</evidence>
<dbReference type="CDD" id="cd17574">
    <property type="entry name" value="REC_OmpR"/>
    <property type="match status" value="1"/>
</dbReference>
<keyword evidence="2" id="KW-0805">Transcription regulation</keyword>
<evidence type="ECO:0000313" key="11">
    <source>
        <dbReference type="Proteomes" id="UP001283109"/>
    </source>
</evidence>
<dbReference type="RefSeq" id="WP_318354409.1">
    <property type="nucleotide sequence ID" value="NZ_JAWQEV010000004.1"/>
</dbReference>
<gene>
    <name evidence="10" type="ORF">R8Z58_14120</name>
</gene>
<feature type="modified residue" description="4-aspartylphosphate" evidence="5">
    <location>
        <position position="59"/>
    </location>
</feature>
<dbReference type="InterPro" id="IPR001867">
    <property type="entry name" value="OmpR/PhoB-type_DNA-bd"/>
</dbReference>
<evidence type="ECO:0000259" key="9">
    <source>
        <dbReference type="PROSITE" id="PS51755"/>
    </source>
</evidence>
<evidence type="ECO:0000256" key="6">
    <source>
        <dbReference type="PROSITE-ProRule" id="PRU01091"/>
    </source>
</evidence>
<dbReference type="Gene3D" id="3.40.50.2300">
    <property type="match status" value="1"/>
</dbReference>
<organism evidence="10 11">
    <name type="scientific">Microbacterium arthrosphaerae</name>
    <dbReference type="NCBI Taxonomy" id="792652"/>
    <lineage>
        <taxon>Bacteria</taxon>
        <taxon>Bacillati</taxon>
        <taxon>Actinomycetota</taxon>
        <taxon>Actinomycetes</taxon>
        <taxon>Micrococcales</taxon>
        <taxon>Microbacteriaceae</taxon>
        <taxon>Microbacterium</taxon>
    </lineage>
</organism>
<dbReference type="SUPFAM" id="SSF52172">
    <property type="entry name" value="CheY-like"/>
    <property type="match status" value="1"/>
</dbReference>
<sequence>MSTPAPELQTAVIIEDDPEIRHILAEVLESAGFSTVSVGNGIDGVRAVLTYKPLLTTIDVNMPGIDGIEAAKRIRAQSDTFIIMLTGLNDEADVIAGLGAGADDYLLKPFRPRELRARVEALLRRSRASAPAAATPPSQGSVGPSFPAARPATAAIPTRPAEQVPLATETDAAAPATDAAAPTTTADLDPGDGEAGEWLVHRDLRLHPDNRIVLLGDDELELTRTEFDLLATLLESKRRVRSKADLTLVLRGESYVTSYFVGDADKRAVEAHMTNLRRKLGESAAQPRYIETVRGVGYRLTADAV</sequence>
<dbReference type="CDD" id="cd00383">
    <property type="entry name" value="trans_reg_C"/>
    <property type="match status" value="1"/>
</dbReference>
<keyword evidence="4" id="KW-0804">Transcription</keyword>